<sequence>VPVTVHVAIGTDIIHFHPKIKGEALGKASLRDFFLFCSLLEKLEGGGVFVNVGSAVILPEVFLKALSFARNKQGHVEAFSTAVFDFIHHYRPYQNVVKRPLGEKGKGFYFIGHHEIMIPFLAASLKS</sequence>
<feature type="non-terminal residue" evidence="1">
    <location>
        <position position="1"/>
    </location>
</feature>
<proteinExistence type="predicted"/>
<gene>
    <name evidence="1" type="ORF">S01H1_42963</name>
</gene>
<dbReference type="AlphaFoldDB" id="X0WE15"/>
<accession>X0WE15</accession>
<dbReference type="EMBL" id="BARS01027345">
    <property type="protein sequence ID" value="GAG10911.1"/>
    <property type="molecule type" value="Genomic_DNA"/>
</dbReference>
<protein>
    <submittedName>
        <fullName evidence="1">Uncharacterized protein</fullName>
    </submittedName>
</protein>
<organism evidence="1">
    <name type="scientific">marine sediment metagenome</name>
    <dbReference type="NCBI Taxonomy" id="412755"/>
    <lineage>
        <taxon>unclassified sequences</taxon>
        <taxon>metagenomes</taxon>
        <taxon>ecological metagenomes</taxon>
    </lineage>
</organism>
<reference evidence="1" key="1">
    <citation type="journal article" date="2014" name="Front. Microbiol.">
        <title>High frequency of phylogenetically diverse reductive dehalogenase-homologous genes in deep subseafloor sedimentary metagenomes.</title>
        <authorList>
            <person name="Kawai M."/>
            <person name="Futagami T."/>
            <person name="Toyoda A."/>
            <person name="Takaki Y."/>
            <person name="Nishi S."/>
            <person name="Hori S."/>
            <person name="Arai W."/>
            <person name="Tsubouchi T."/>
            <person name="Morono Y."/>
            <person name="Uchiyama I."/>
            <person name="Ito T."/>
            <person name="Fujiyama A."/>
            <person name="Inagaki F."/>
            <person name="Takami H."/>
        </authorList>
    </citation>
    <scope>NUCLEOTIDE SEQUENCE</scope>
    <source>
        <strain evidence="1">Expedition CK06-06</strain>
    </source>
</reference>
<comment type="caution">
    <text evidence="1">The sequence shown here is derived from an EMBL/GenBank/DDBJ whole genome shotgun (WGS) entry which is preliminary data.</text>
</comment>
<name>X0WE15_9ZZZZ</name>
<evidence type="ECO:0000313" key="1">
    <source>
        <dbReference type="EMBL" id="GAG10911.1"/>
    </source>
</evidence>